<dbReference type="GO" id="GO:0005886">
    <property type="term" value="C:plasma membrane"/>
    <property type="evidence" value="ECO:0007669"/>
    <property type="project" value="UniProtKB-SubCell"/>
</dbReference>
<dbReference type="PANTHER" id="PTHR43297:SF2">
    <property type="entry name" value="DIPEPTIDE TRANSPORT ATP-BINDING PROTEIN DPPD"/>
    <property type="match status" value="1"/>
</dbReference>
<dbReference type="InterPro" id="IPR017871">
    <property type="entry name" value="ABC_transporter-like_CS"/>
</dbReference>
<dbReference type="Proteomes" id="UP000028981">
    <property type="component" value="Unassembled WGS sequence"/>
</dbReference>
<evidence type="ECO:0000256" key="1">
    <source>
        <dbReference type="ARBA" id="ARBA00004417"/>
    </source>
</evidence>
<keyword evidence="10" id="KW-1185">Reference proteome</keyword>
<evidence type="ECO:0000256" key="6">
    <source>
        <dbReference type="ARBA" id="ARBA00022840"/>
    </source>
</evidence>
<dbReference type="AlphaFoldDB" id="A0A087LY87"/>
<dbReference type="FunFam" id="3.40.50.300:FF:000016">
    <property type="entry name" value="Oligopeptide ABC transporter ATP-binding component"/>
    <property type="match status" value="1"/>
</dbReference>
<comment type="caution">
    <text evidence="9">The sequence shown here is derived from an EMBL/GenBank/DDBJ whole genome shotgun (WGS) entry which is preliminary data.</text>
</comment>
<organism evidence="9 10">
    <name type="scientific">Devosia riboflavina</name>
    <dbReference type="NCBI Taxonomy" id="46914"/>
    <lineage>
        <taxon>Bacteria</taxon>
        <taxon>Pseudomonadati</taxon>
        <taxon>Pseudomonadota</taxon>
        <taxon>Alphaproteobacteria</taxon>
        <taxon>Hyphomicrobiales</taxon>
        <taxon>Devosiaceae</taxon>
        <taxon>Devosia</taxon>
    </lineage>
</organism>
<dbReference type="Gene3D" id="3.40.50.300">
    <property type="entry name" value="P-loop containing nucleotide triphosphate hydrolases"/>
    <property type="match status" value="1"/>
</dbReference>
<keyword evidence="6 9" id="KW-0067">ATP-binding</keyword>
<dbReference type="PROSITE" id="PS00211">
    <property type="entry name" value="ABC_TRANSPORTER_1"/>
    <property type="match status" value="1"/>
</dbReference>
<dbReference type="NCBIfam" id="TIGR01727">
    <property type="entry name" value="oligo_HPY"/>
    <property type="match status" value="1"/>
</dbReference>
<dbReference type="InterPro" id="IPR003593">
    <property type="entry name" value="AAA+_ATPase"/>
</dbReference>
<sequence>MTKQADERPVLSVSGLDVSFRTMRGEVKAVSDVSFDLKRGEVLALVGESGSGKSVSTRAVMGIVRGNATINARRMELAGHDLLTADEEQKRKLRGRVISLVFQDALSALNPVLSIGDQLGELYRTHLNVSKKEARERSIELLRSVHLASADKRIDDYPHQFSGGMRQRILIASAIALKPEVLIADEPTTALDVTVQAQILDLLDELRDELGMAILLITHDLGVVARMAERVAVMYAGRLVETGSVDDIFRAPSHPYTAALMASAPRIETVEKLEPIKGSPPNLIAPPPGCAFNPRCTHLGDLCTKVRPELIGDLPGRSRACHYPLVETAHVG</sequence>
<dbReference type="Pfam" id="PF08352">
    <property type="entry name" value="oligo_HPY"/>
    <property type="match status" value="1"/>
</dbReference>
<dbReference type="InterPro" id="IPR050388">
    <property type="entry name" value="ABC_Ni/Peptide_Import"/>
</dbReference>
<dbReference type="Pfam" id="PF00005">
    <property type="entry name" value="ABC_tran"/>
    <property type="match status" value="1"/>
</dbReference>
<dbReference type="CDD" id="cd03257">
    <property type="entry name" value="ABC_NikE_OppD_transporters"/>
    <property type="match status" value="1"/>
</dbReference>
<dbReference type="PROSITE" id="PS50893">
    <property type="entry name" value="ABC_TRANSPORTER_2"/>
    <property type="match status" value="1"/>
</dbReference>
<dbReference type="RefSeq" id="WP_035086055.1">
    <property type="nucleotide sequence ID" value="NZ_JQGC01000022.1"/>
</dbReference>
<keyword evidence="4" id="KW-1003">Cell membrane</keyword>
<keyword evidence="7" id="KW-0472">Membrane</keyword>
<dbReference type="SUPFAM" id="SSF52540">
    <property type="entry name" value="P-loop containing nucleoside triphosphate hydrolases"/>
    <property type="match status" value="1"/>
</dbReference>
<protein>
    <submittedName>
        <fullName evidence="9">Methionine ABC transporter ATP-binding protein</fullName>
    </submittedName>
</protein>
<keyword evidence="5" id="KW-0547">Nucleotide-binding</keyword>
<feature type="domain" description="ABC transporter" evidence="8">
    <location>
        <begin position="13"/>
        <end position="261"/>
    </location>
</feature>
<dbReference type="InterPro" id="IPR003439">
    <property type="entry name" value="ABC_transporter-like_ATP-bd"/>
</dbReference>
<evidence type="ECO:0000259" key="8">
    <source>
        <dbReference type="PROSITE" id="PS50893"/>
    </source>
</evidence>
<evidence type="ECO:0000256" key="7">
    <source>
        <dbReference type="ARBA" id="ARBA00023136"/>
    </source>
</evidence>
<comment type="subcellular location">
    <subcellularLocation>
        <location evidence="1">Cell inner membrane</location>
        <topology evidence="1">Peripheral membrane protein</topology>
    </subcellularLocation>
</comment>
<dbReference type="InterPro" id="IPR013563">
    <property type="entry name" value="Oligopep_ABC_C"/>
</dbReference>
<dbReference type="SMART" id="SM00382">
    <property type="entry name" value="AAA"/>
    <property type="match status" value="1"/>
</dbReference>
<dbReference type="PANTHER" id="PTHR43297">
    <property type="entry name" value="OLIGOPEPTIDE TRANSPORT ATP-BINDING PROTEIN APPD"/>
    <property type="match status" value="1"/>
</dbReference>
<dbReference type="GO" id="GO:0015833">
    <property type="term" value="P:peptide transport"/>
    <property type="evidence" value="ECO:0007669"/>
    <property type="project" value="InterPro"/>
</dbReference>
<evidence type="ECO:0000313" key="9">
    <source>
        <dbReference type="EMBL" id="KFL29590.1"/>
    </source>
</evidence>
<comment type="similarity">
    <text evidence="2">Belongs to the ABC transporter superfamily.</text>
</comment>
<evidence type="ECO:0000256" key="4">
    <source>
        <dbReference type="ARBA" id="ARBA00022475"/>
    </source>
</evidence>
<gene>
    <name evidence="9" type="ORF">JP75_19710</name>
</gene>
<dbReference type="GO" id="GO:0005524">
    <property type="term" value="F:ATP binding"/>
    <property type="evidence" value="ECO:0007669"/>
    <property type="project" value="UniProtKB-KW"/>
</dbReference>
<accession>A0A087LY87</accession>
<dbReference type="InterPro" id="IPR027417">
    <property type="entry name" value="P-loop_NTPase"/>
</dbReference>
<reference evidence="9 10" key="1">
    <citation type="submission" date="2014-08" db="EMBL/GenBank/DDBJ databases">
        <authorList>
            <person name="Hassan Y.I."/>
            <person name="Lepp D."/>
            <person name="Zhou T."/>
        </authorList>
    </citation>
    <scope>NUCLEOTIDE SEQUENCE [LARGE SCALE GENOMIC DNA]</scope>
    <source>
        <strain evidence="9 10">IFO13584</strain>
    </source>
</reference>
<evidence type="ECO:0000256" key="5">
    <source>
        <dbReference type="ARBA" id="ARBA00022741"/>
    </source>
</evidence>
<dbReference type="GO" id="GO:0016887">
    <property type="term" value="F:ATP hydrolysis activity"/>
    <property type="evidence" value="ECO:0007669"/>
    <property type="project" value="InterPro"/>
</dbReference>
<dbReference type="EMBL" id="JQGC01000022">
    <property type="protein sequence ID" value="KFL29590.1"/>
    <property type="molecule type" value="Genomic_DNA"/>
</dbReference>
<evidence type="ECO:0000313" key="10">
    <source>
        <dbReference type="Proteomes" id="UP000028981"/>
    </source>
</evidence>
<dbReference type="OrthoDB" id="9815712at2"/>
<keyword evidence="3" id="KW-0813">Transport</keyword>
<dbReference type="GO" id="GO:0055085">
    <property type="term" value="P:transmembrane transport"/>
    <property type="evidence" value="ECO:0007669"/>
    <property type="project" value="UniProtKB-ARBA"/>
</dbReference>
<proteinExistence type="inferred from homology"/>
<dbReference type="STRING" id="46914.JP75_19710"/>
<evidence type="ECO:0000256" key="2">
    <source>
        <dbReference type="ARBA" id="ARBA00005417"/>
    </source>
</evidence>
<evidence type="ECO:0000256" key="3">
    <source>
        <dbReference type="ARBA" id="ARBA00022448"/>
    </source>
</evidence>
<name>A0A087LY87_9HYPH</name>